<comment type="caution">
    <text evidence="9">The sequence shown here is derived from an EMBL/GenBank/DDBJ whole genome shotgun (WGS) entry which is preliminary data.</text>
</comment>
<dbReference type="SUPFAM" id="SSF103473">
    <property type="entry name" value="MFS general substrate transporter"/>
    <property type="match status" value="1"/>
</dbReference>
<comment type="subcellular location">
    <subcellularLocation>
        <location evidence="1">Endomembrane system</location>
        <topology evidence="1">Multi-pass membrane protein</topology>
    </subcellularLocation>
</comment>
<keyword evidence="3 7" id="KW-0812">Transmembrane</keyword>
<dbReference type="Pfam" id="PF07690">
    <property type="entry name" value="MFS_1"/>
    <property type="match status" value="1"/>
</dbReference>
<evidence type="ECO:0000256" key="3">
    <source>
        <dbReference type="ARBA" id="ARBA00022692"/>
    </source>
</evidence>
<evidence type="ECO:0000259" key="8">
    <source>
        <dbReference type="PROSITE" id="PS50850"/>
    </source>
</evidence>
<dbReference type="PANTHER" id="PTHR23501:SF191">
    <property type="entry name" value="VACUOLAR BASIC AMINO ACID TRANSPORTER 4"/>
    <property type="match status" value="1"/>
</dbReference>
<protein>
    <recommendedName>
        <fullName evidence="8">Major facilitator superfamily (MFS) profile domain-containing protein</fullName>
    </recommendedName>
</protein>
<dbReference type="PANTHER" id="PTHR23501">
    <property type="entry name" value="MAJOR FACILITATOR SUPERFAMILY"/>
    <property type="match status" value="1"/>
</dbReference>
<dbReference type="EMBL" id="JAQQWL010000016">
    <property type="protein sequence ID" value="KAK8038187.1"/>
    <property type="molecule type" value="Genomic_DNA"/>
</dbReference>
<evidence type="ECO:0000256" key="5">
    <source>
        <dbReference type="ARBA" id="ARBA00023136"/>
    </source>
</evidence>
<feature type="transmembrane region" description="Helical" evidence="7">
    <location>
        <begin position="95"/>
        <end position="114"/>
    </location>
</feature>
<evidence type="ECO:0000313" key="10">
    <source>
        <dbReference type="Proteomes" id="UP001480595"/>
    </source>
</evidence>
<proteinExistence type="predicted"/>
<evidence type="ECO:0000313" key="9">
    <source>
        <dbReference type="EMBL" id="KAK8038187.1"/>
    </source>
</evidence>
<dbReference type="InterPro" id="IPR020846">
    <property type="entry name" value="MFS_dom"/>
</dbReference>
<feature type="transmembrane region" description="Helical" evidence="7">
    <location>
        <begin position="431"/>
        <end position="455"/>
    </location>
</feature>
<keyword evidence="10" id="KW-1185">Reference proteome</keyword>
<feature type="transmembrane region" description="Helical" evidence="7">
    <location>
        <begin position="498"/>
        <end position="525"/>
    </location>
</feature>
<dbReference type="InterPro" id="IPR011701">
    <property type="entry name" value="MFS"/>
</dbReference>
<dbReference type="GeneID" id="92099426"/>
<evidence type="ECO:0000256" key="6">
    <source>
        <dbReference type="SAM" id="MobiDB-lite"/>
    </source>
</evidence>
<feature type="transmembrane region" description="Helical" evidence="7">
    <location>
        <begin position="305"/>
        <end position="330"/>
    </location>
</feature>
<gene>
    <name evidence="9" type="ORF">PG994_014954</name>
</gene>
<accession>A0ABR1SV29</accession>
<evidence type="ECO:0000256" key="7">
    <source>
        <dbReference type="SAM" id="Phobius"/>
    </source>
</evidence>
<feature type="transmembrane region" description="Helical" evidence="7">
    <location>
        <begin position="368"/>
        <end position="386"/>
    </location>
</feature>
<evidence type="ECO:0000256" key="4">
    <source>
        <dbReference type="ARBA" id="ARBA00022989"/>
    </source>
</evidence>
<feature type="transmembrane region" description="Helical" evidence="7">
    <location>
        <begin position="151"/>
        <end position="171"/>
    </location>
</feature>
<evidence type="ECO:0000256" key="1">
    <source>
        <dbReference type="ARBA" id="ARBA00004127"/>
    </source>
</evidence>
<keyword evidence="4 7" id="KW-1133">Transmembrane helix</keyword>
<feature type="domain" description="Major facilitator superfamily (MFS) profile" evidence="8">
    <location>
        <begin position="61"/>
        <end position="533"/>
    </location>
</feature>
<name>A0ABR1SV29_9PEZI</name>
<feature type="compositionally biased region" description="Polar residues" evidence="6">
    <location>
        <begin position="1"/>
        <end position="15"/>
    </location>
</feature>
<feature type="transmembrane region" description="Helical" evidence="7">
    <location>
        <begin position="183"/>
        <end position="206"/>
    </location>
</feature>
<feature type="region of interest" description="Disordered" evidence="6">
    <location>
        <begin position="1"/>
        <end position="46"/>
    </location>
</feature>
<feature type="transmembrane region" description="Helical" evidence="7">
    <location>
        <begin position="398"/>
        <end position="424"/>
    </location>
</feature>
<feature type="transmembrane region" description="Helical" evidence="7">
    <location>
        <begin position="58"/>
        <end position="83"/>
    </location>
</feature>
<dbReference type="Gene3D" id="1.20.1250.20">
    <property type="entry name" value="MFS general substrate transporter like domains"/>
    <property type="match status" value="2"/>
</dbReference>
<organism evidence="9 10">
    <name type="scientific">Apiospora phragmitis</name>
    <dbReference type="NCBI Taxonomy" id="2905665"/>
    <lineage>
        <taxon>Eukaryota</taxon>
        <taxon>Fungi</taxon>
        <taxon>Dikarya</taxon>
        <taxon>Ascomycota</taxon>
        <taxon>Pezizomycotina</taxon>
        <taxon>Sordariomycetes</taxon>
        <taxon>Xylariomycetidae</taxon>
        <taxon>Amphisphaeriales</taxon>
        <taxon>Apiosporaceae</taxon>
        <taxon>Apiospora</taxon>
    </lineage>
</organism>
<dbReference type="RefSeq" id="XP_066708039.1">
    <property type="nucleotide sequence ID" value="XM_066866363.1"/>
</dbReference>
<feature type="transmembrane region" description="Helical" evidence="7">
    <location>
        <begin position="264"/>
        <end position="285"/>
    </location>
</feature>
<dbReference type="InterPro" id="IPR036259">
    <property type="entry name" value="MFS_trans_sf"/>
</dbReference>
<reference evidence="9 10" key="1">
    <citation type="submission" date="2023-01" db="EMBL/GenBank/DDBJ databases">
        <title>Analysis of 21 Apiospora genomes using comparative genomics revels a genus with tremendous synthesis potential of carbohydrate active enzymes and secondary metabolites.</title>
        <authorList>
            <person name="Sorensen T."/>
        </authorList>
    </citation>
    <scope>NUCLEOTIDE SEQUENCE [LARGE SCALE GENOMIC DNA]</scope>
    <source>
        <strain evidence="9 10">CBS 135458</strain>
    </source>
</reference>
<evidence type="ECO:0000256" key="2">
    <source>
        <dbReference type="ARBA" id="ARBA00022448"/>
    </source>
</evidence>
<feature type="transmembrane region" description="Helical" evidence="7">
    <location>
        <begin position="238"/>
        <end position="258"/>
    </location>
</feature>
<sequence>MHGNNAEESQPSIVVTTPGGRNERTPLLQNAIPAEQPQEPSGDDEQAAVVEEVTGAKLWLILCSGWVGVFLGAIDASIIATLSAPISSEFKSLSLMSWLATAYLIANAACQPISGRLTDIFGRGPGLVFSNLFFAAGNLICGLAKDETVMILGRVVAGIGGGGLMTISTFLATDLVPLRKRGIIQGVGNIAYGSGAMLGGVFGGLVNDYSSWGWRLAFLLQVPPVLISQKSYLARIDFVGAFLIIVFLVLLLLGLNAGGNLVPWVHPLPLTTIPLSLVALVGFIIWESRVAQPVIPVRLLLRRTVFTACITNLVCTMGNMMALFFVPLYLQARGGSATSAGLVILFAPIGICFSSVGSGYVMKKTGRYVALGILAVSLQTAHVIILTTTNDTTPKWQLMLSFLLLGSGYGAMLTVTLLACLAAVDHSQQAVITAATYGFRSVGGTVGITIASTVYQNVLKTRLWDRFGGLPDAAAEIPRIRDDLDELKHLPEGWDAGAVISVFMEAFCSVWLTMLGLVLLGLVCVSLMKQHTLHSTLSRNERS</sequence>
<dbReference type="PROSITE" id="PS50850">
    <property type="entry name" value="MFS"/>
    <property type="match status" value="1"/>
</dbReference>
<dbReference type="Proteomes" id="UP001480595">
    <property type="component" value="Unassembled WGS sequence"/>
</dbReference>
<keyword evidence="2" id="KW-0813">Transport</keyword>
<feature type="transmembrane region" description="Helical" evidence="7">
    <location>
        <begin position="126"/>
        <end position="144"/>
    </location>
</feature>
<feature type="transmembrane region" description="Helical" evidence="7">
    <location>
        <begin position="342"/>
        <end position="361"/>
    </location>
</feature>
<keyword evidence="5 7" id="KW-0472">Membrane</keyword>